<name>A0AAE1H3N4_9NEOP</name>
<dbReference type="AlphaFoldDB" id="A0AAE1H3N4"/>
<dbReference type="Gene3D" id="3.30.70.270">
    <property type="match status" value="1"/>
</dbReference>
<keyword evidence="4" id="KW-0540">Nuclease</keyword>
<dbReference type="GO" id="GO:0006508">
    <property type="term" value="P:proteolysis"/>
    <property type="evidence" value="ECO:0007669"/>
    <property type="project" value="UniProtKB-KW"/>
</dbReference>
<sequence length="445" mass="50927">MWAIIHLTIFFTIEMSEESKLLLGFTFEKRALRWARLPQGCSHSPQIAHIAMSTVHRNLPAIFYVNDVVIGGESFEDLFSLFAETLHIMRINNFQSFASSPITGDIYIYGIKMQRYHDMANEKIFFTWTQEDERERESMYQYLLSTATLSLFDETLPTKLWVGASKSAFGAMLTQRRDGWYKPVCYFSAPILGNKLAWSSCHKECFGLYEGVKYFENELRLVSHFTVVSDCTSLKYLLSMQSHKAPFDKFISYLSQFSFDFEFVSSENNNVPDALSRLPPPVHNRKNVVIPIDLITNIDNLAKRDKQFKVGLPAAGRPRVQERPEVLDDSCSPVDQYGRSRPSVEHTFQAAKADSLEEKDWIHGAPTPEDAKRLGKLVPLEDNWDDVKVQVMLKCLTSKFAEGTRERDLLAKTKNAELVENIFTMTVFGETAFASYTNGEWAKMS</sequence>
<dbReference type="SUPFAM" id="SSF56672">
    <property type="entry name" value="DNA/RNA polymerases"/>
    <property type="match status" value="1"/>
</dbReference>
<dbReference type="PANTHER" id="PTHR33064">
    <property type="entry name" value="POL PROTEIN"/>
    <property type="match status" value="1"/>
</dbReference>
<comment type="caution">
    <text evidence="12">The sequence shown here is derived from an EMBL/GenBank/DDBJ whole genome shotgun (WGS) entry which is preliminary data.</text>
</comment>
<dbReference type="Gene3D" id="3.10.10.10">
    <property type="entry name" value="HIV Type 1 Reverse Transcriptase, subunit A, domain 1"/>
    <property type="match status" value="1"/>
</dbReference>
<evidence type="ECO:0000313" key="13">
    <source>
        <dbReference type="Proteomes" id="UP001219518"/>
    </source>
</evidence>
<dbReference type="GO" id="GO:0004190">
    <property type="term" value="F:aspartic-type endopeptidase activity"/>
    <property type="evidence" value="ECO:0007669"/>
    <property type="project" value="UniProtKB-KW"/>
</dbReference>
<dbReference type="InterPro" id="IPR012816">
    <property type="entry name" value="NADAR"/>
</dbReference>
<organism evidence="12 13">
    <name type="scientific">Frankliniella fusca</name>
    <dbReference type="NCBI Taxonomy" id="407009"/>
    <lineage>
        <taxon>Eukaryota</taxon>
        <taxon>Metazoa</taxon>
        <taxon>Ecdysozoa</taxon>
        <taxon>Arthropoda</taxon>
        <taxon>Hexapoda</taxon>
        <taxon>Insecta</taxon>
        <taxon>Pterygota</taxon>
        <taxon>Neoptera</taxon>
        <taxon>Paraneoptera</taxon>
        <taxon>Thysanoptera</taxon>
        <taxon>Terebrantia</taxon>
        <taxon>Thripoidea</taxon>
        <taxon>Thripidae</taxon>
        <taxon>Frankliniella</taxon>
    </lineage>
</organism>
<dbReference type="SUPFAM" id="SSF143990">
    <property type="entry name" value="YbiA-like"/>
    <property type="match status" value="1"/>
</dbReference>
<dbReference type="InterPro" id="IPR051320">
    <property type="entry name" value="Viral_Replic_Matur_Polypro"/>
</dbReference>
<dbReference type="GO" id="GO:0004519">
    <property type="term" value="F:endonuclease activity"/>
    <property type="evidence" value="ECO:0007669"/>
    <property type="project" value="UniProtKB-KW"/>
</dbReference>
<keyword evidence="6" id="KW-0255">Endonuclease</keyword>
<dbReference type="InterPro" id="IPR043502">
    <property type="entry name" value="DNA/RNA_pol_sf"/>
</dbReference>
<gene>
    <name evidence="12" type="ORF">KUF71_000771</name>
</gene>
<keyword evidence="8" id="KW-0695">RNA-directed DNA polymerase</keyword>
<keyword evidence="1" id="KW-0645">Protease</keyword>
<accession>A0AAE1H3N4</accession>
<evidence type="ECO:0000256" key="6">
    <source>
        <dbReference type="ARBA" id="ARBA00022759"/>
    </source>
</evidence>
<dbReference type="CDD" id="cd15457">
    <property type="entry name" value="NADAR"/>
    <property type="match status" value="1"/>
</dbReference>
<evidence type="ECO:0000256" key="9">
    <source>
        <dbReference type="SAM" id="MobiDB-lite"/>
    </source>
</evidence>
<keyword evidence="3" id="KW-0548">Nucleotidyltransferase</keyword>
<keyword evidence="5" id="KW-0064">Aspartyl protease</keyword>
<dbReference type="InterPro" id="IPR037238">
    <property type="entry name" value="YbiA-like_sf"/>
</dbReference>
<dbReference type="Gene3D" id="1.10.357.40">
    <property type="entry name" value="YbiA-like"/>
    <property type="match status" value="1"/>
</dbReference>
<evidence type="ECO:0000256" key="4">
    <source>
        <dbReference type="ARBA" id="ARBA00022722"/>
    </source>
</evidence>
<dbReference type="GO" id="GO:0003964">
    <property type="term" value="F:RNA-directed DNA polymerase activity"/>
    <property type="evidence" value="ECO:0007669"/>
    <property type="project" value="UniProtKB-KW"/>
</dbReference>
<dbReference type="CDD" id="cd09274">
    <property type="entry name" value="RNase_HI_RT_Ty3"/>
    <property type="match status" value="1"/>
</dbReference>
<feature type="region of interest" description="Disordered" evidence="9">
    <location>
        <begin position="323"/>
        <end position="343"/>
    </location>
</feature>
<evidence type="ECO:0000256" key="8">
    <source>
        <dbReference type="ARBA" id="ARBA00022918"/>
    </source>
</evidence>
<evidence type="ECO:0000256" key="2">
    <source>
        <dbReference type="ARBA" id="ARBA00022679"/>
    </source>
</evidence>
<reference evidence="12" key="2">
    <citation type="journal article" date="2023" name="BMC Genomics">
        <title>Pest status, molecular evolution, and epigenetic factors derived from the genome assembly of Frankliniella fusca, a thysanopteran phytovirus vector.</title>
        <authorList>
            <person name="Catto M.A."/>
            <person name="Labadie P.E."/>
            <person name="Jacobson A.L."/>
            <person name="Kennedy G.G."/>
            <person name="Srinivasan R."/>
            <person name="Hunt B.G."/>
        </authorList>
    </citation>
    <scope>NUCLEOTIDE SEQUENCE</scope>
    <source>
        <strain evidence="12">PL_HMW_Pooled</strain>
    </source>
</reference>
<dbReference type="InterPro" id="IPR041373">
    <property type="entry name" value="RT_RNaseH"/>
</dbReference>
<keyword evidence="2" id="KW-0808">Transferase</keyword>
<evidence type="ECO:0000256" key="7">
    <source>
        <dbReference type="ARBA" id="ARBA00022801"/>
    </source>
</evidence>
<feature type="domain" description="NADAR" evidence="10">
    <location>
        <begin position="338"/>
        <end position="429"/>
    </location>
</feature>
<protein>
    <submittedName>
        <fullName evidence="12">Retrovirus-related Pol polyprotein from transposon 412</fullName>
    </submittedName>
</protein>
<evidence type="ECO:0000256" key="5">
    <source>
        <dbReference type="ARBA" id="ARBA00022750"/>
    </source>
</evidence>
<evidence type="ECO:0000259" key="10">
    <source>
        <dbReference type="Pfam" id="PF08719"/>
    </source>
</evidence>
<dbReference type="Pfam" id="PF17917">
    <property type="entry name" value="RT_RNaseH"/>
    <property type="match status" value="1"/>
</dbReference>
<dbReference type="InterPro" id="IPR043128">
    <property type="entry name" value="Rev_trsase/Diguanyl_cyclase"/>
</dbReference>
<feature type="domain" description="Reverse transcriptase RNase H-like" evidence="11">
    <location>
        <begin position="155"/>
        <end position="257"/>
    </location>
</feature>
<dbReference type="Proteomes" id="UP001219518">
    <property type="component" value="Unassembled WGS sequence"/>
</dbReference>
<evidence type="ECO:0000259" key="11">
    <source>
        <dbReference type="Pfam" id="PF17917"/>
    </source>
</evidence>
<evidence type="ECO:0000256" key="3">
    <source>
        <dbReference type="ARBA" id="ARBA00022695"/>
    </source>
</evidence>
<reference evidence="12" key="1">
    <citation type="submission" date="2021-07" db="EMBL/GenBank/DDBJ databases">
        <authorList>
            <person name="Catto M.A."/>
            <person name="Jacobson A."/>
            <person name="Kennedy G."/>
            <person name="Labadie P."/>
            <person name="Hunt B.G."/>
            <person name="Srinivasan R."/>
        </authorList>
    </citation>
    <scope>NUCLEOTIDE SEQUENCE</scope>
    <source>
        <strain evidence="12">PL_HMW_Pooled</strain>
        <tissue evidence="12">Head</tissue>
    </source>
</reference>
<evidence type="ECO:0000313" key="12">
    <source>
        <dbReference type="EMBL" id="KAK3914321.1"/>
    </source>
</evidence>
<dbReference type="PANTHER" id="PTHR33064:SF37">
    <property type="entry name" value="RIBONUCLEASE H"/>
    <property type="match status" value="1"/>
</dbReference>
<keyword evidence="13" id="KW-1185">Reference proteome</keyword>
<evidence type="ECO:0000256" key="1">
    <source>
        <dbReference type="ARBA" id="ARBA00022670"/>
    </source>
</evidence>
<dbReference type="Pfam" id="PF08719">
    <property type="entry name" value="NADAR"/>
    <property type="match status" value="1"/>
</dbReference>
<keyword evidence="7" id="KW-0378">Hydrolase</keyword>
<dbReference type="EMBL" id="JAHWGI010000375">
    <property type="protein sequence ID" value="KAK3914321.1"/>
    <property type="molecule type" value="Genomic_DNA"/>
</dbReference>
<proteinExistence type="predicted"/>